<evidence type="ECO:0000313" key="8">
    <source>
        <dbReference type="EMBL" id="SDU36510.1"/>
    </source>
</evidence>
<proteinExistence type="predicted"/>
<protein>
    <submittedName>
        <fullName evidence="8">Lipoprotein-attachment site-containing protein</fullName>
    </submittedName>
</protein>
<dbReference type="EMBL" id="LT629787">
    <property type="protein sequence ID" value="SDU36510.1"/>
    <property type="molecule type" value="Genomic_DNA"/>
</dbReference>
<dbReference type="AlphaFoldDB" id="A0A1H2HX93"/>
<comment type="subcellular location">
    <subcellularLocation>
        <location evidence="1">Cell outer membrane</location>
        <topology evidence="1">Lipid-anchor</topology>
    </subcellularLocation>
</comment>
<evidence type="ECO:0000256" key="1">
    <source>
        <dbReference type="ARBA" id="ARBA00004459"/>
    </source>
</evidence>
<evidence type="ECO:0000256" key="2">
    <source>
        <dbReference type="ARBA" id="ARBA00022729"/>
    </source>
</evidence>
<reference evidence="9" key="1">
    <citation type="submission" date="2016-10" db="EMBL/GenBank/DDBJ databases">
        <authorList>
            <person name="Varghese N."/>
            <person name="Submissions S."/>
        </authorList>
    </citation>
    <scope>NUCLEOTIDE SEQUENCE [LARGE SCALE GENOMIC DNA]</scope>
    <source>
        <strain evidence="9">CECT 8338</strain>
    </source>
</reference>
<keyword evidence="5" id="KW-0998">Cell outer membrane</keyword>
<keyword evidence="2" id="KW-0732">Signal</keyword>
<sequence length="47" mass="5000">MKTFSAACFLILMLAGCGQKGPLYQPEGTVQPSSGAEEEVIQQPSQK</sequence>
<dbReference type="NCBIfam" id="NF047847">
    <property type="entry name" value="SS_mature_LptM"/>
    <property type="match status" value="1"/>
</dbReference>
<keyword evidence="3" id="KW-0472">Membrane</keyword>
<dbReference type="STRING" id="1434072.SAMN05216210_3386"/>
<evidence type="ECO:0000256" key="4">
    <source>
        <dbReference type="ARBA" id="ARBA00023139"/>
    </source>
</evidence>
<accession>A0A1H2HX93</accession>
<evidence type="ECO:0000256" key="5">
    <source>
        <dbReference type="ARBA" id="ARBA00023237"/>
    </source>
</evidence>
<gene>
    <name evidence="8" type="ORF">SAMN05216210_3386</name>
</gene>
<dbReference type="Proteomes" id="UP000243924">
    <property type="component" value="Chromosome I"/>
</dbReference>
<evidence type="ECO:0000256" key="6">
    <source>
        <dbReference type="ARBA" id="ARBA00023288"/>
    </source>
</evidence>
<keyword evidence="6 8" id="KW-0449">Lipoprotein</keyword>
<evidence type="ECO:0000313" key="9">
    <source>
        <dbReference type="Proteomes" id="UP000243924"/>
    </source>
</evidence>
<dbReference type="RefSeq" id="WP_092389195.1">
    <property type="nucleotide sequence ID" value="NZ_LT629787.1"/>
</dbReference>
<dbReference type="Pfam" id="PF13627">
    <property type="entry name" value="LptM_cons"/>
    <property type="match status" value="1"/>
</dbReference>
<evidence type="ECO:0000256" key="7">
    <source>
        <dbReference type="SAM" id="MobiDB-lite"/>
    </source>
</evidence>
<dbReference type="OrthoDB" id="8550022at2"/>
<dbReference type="PROSITE" id="PS51257">
    <property type="entry name" value="PROKAR_LIPOPROTEIN"/>
    <property type="match status" value="1"/>
</dbReference>
<keyword evidence="4" id="KW-0564">Palmitate</keyword>
<feature type="region of interest" description="Disordered" evidence="7">
    <location>
        <begin position="26"/>
        <end position="47"/>
    </location>
</feature>
<organism evidence="8 9">
    <name type="scientific">Halopseudomonas salegens</name>
    <dbReference type="NCBI Taxonomy" id="1434072"/>
    <lineage>
        <taxon>Bacteria</taxon>
        <taxon>Pseudomonadati</taxon>
        <taxon>Pseudomonadota</taxon>
        <taxon>Gammaproteobacteria</taxon>
        <taxon>Pseudomonadales</taxon>
        <taxon>Pseudomonadaceae</taxon>
        <taxon>Halopseudomonas</taxon>
    </lineage>
</organism>
<evidence type="ECO:0000256" key="3">
    <source>
        <dbReference type="ARBA" id="ARBA00023136"/>
    </source>
</evidence>
<name>A0A1H2HX93_9GAMM</name>
<dbReference type="InterPro" id="IPR032831">
    <property type="entry name" value="LptM_cons"/>
</dbReference>
<dbReference type="GO" id="GO:0009279">
    <property type="term" value="C:cell outer membrane"/>
    <property type="evidence" value="ECO:0007669"/>
    <property type="project" value="UniProtKB-SubCell"/>
</dbReference>
<keyword evidence="9" id="KW-1185">Reference proteome</keyword>